<feature type="domain" description="LITAF" evidence="10">
    <location>
        <begin position="66"/>
        <end position="122"/>
    </location>
</feature>
<feature type="compositionally biased region" description="Polar residues" evidence="8">
    <location>
        <begin position="13"/>
        <end position="23"/>
    </location>
</feature>
<reference evidence="12" key="1">
    <citation type="submission" date="2022-11" db="UniProtKB">
        <authorList>
            <consortium name="WormBaseParasite"/>
        </authorList>
    </citation>
    <scope>IDENTIFICATION</scope>
</reference>
<dbReference type="InterPro" id="IPR006629">
    <property type="entry name" value="LITAF"/>
</dbReference>
<dbReference type="PANTHER" id="PTHR23292">
    <property type="entry name" value="LIPOPOLYSACCHARIDE-INDUCED TUMOR NECROSIS FACTOR-ALPHA FACTOR"/>
    <property type="match status" value="1"/>
</dbReference>
<evidence type="ECO:0000256" key="7">
    <source>
        <dbReference type="ARBA" id="ARBA00023136"/>
    </source>
</evidence>
<evidence type="ECO:0000259" key="10">
    <source>
        <dbReference type="PROSITE" id="PS51837"/>
    </source>
</evidence>
<dbReference type="GO" id="GO:0005765">
    <property type="term" value="C:lysosomal membrane"/>
    <property type="evidence" value="ECO:0007669"/>
    <property type="project" value="UniProtKB-SubCell"/>
</dbReference>
<dbReference type="Proteomes" id="UP000887574">
    <property type="component" value="Unplaced"/>
</dbReference>
<comment type="similarity">
    <text evidence="4">Belongs to the CDIP1/LITAF family.</text>
</comment>
<evidence type="ECO:0000256" key="3">
    <source>
        <dbReference type="ARBA" id="ARBA00004630"/>
    </source>
</evidence>
<evidence type="ECO:0000256" key="5">
    <source>
        <dbReference type="ARBA" id="ARBA00022723"/>
    </source>
</evidence>
<dbReference type="AlphaFoldDB" id="A0A915D9V4"/>
<dbReference type="GO" id="GO:0008270">
    <property type="term" value="F:zinc ion binding"/>
    <property type="evidence" value="ECO:0007669"/>
    <property type="project" value="TreeGrafter"/>
</dbReference>
<name>A0A915D9V4_9BILA</name>
<evidence type="ECO:0000256" key="1">
    <source>
        <dbReference type="ARBA" id="ARBA00004414"/>
    </source>
</evidence>
<evidence type="ECO:0000256" key="6">
    <source>
        <dbReference type="ARBA" id="ARBA00022833"/>
    </source>
</evidence>
<protein>
    <submittedName>
        <fullName evidence="12">LITAF domain-containing protein</fullName>
    </submittedName>
</protein>
<keyword evidence="7 9" id="KW-0472">Membrane</keyword>
<keyword evidence="6" id="KW-0862">Zinc</keyword>
<dbReference type="InterPro" id="IPR037519">
    <property type="entry name" value="LITAF_fam"/>
</dbReference>
<evidence type="ECO:0000313" key="11">
    <source>
        <dbReference type="Proteomes" id="UP000887574"/>
    </source>
</evidence>
<feature type="transmembrane region" description="Helical" evidence="9">
    <location>
        <begin position="103"/>
        <end position="121"/>
    </location>
</feature>
<keyword evidence="9" id="KW-1133">Transmembrane helix</keyword>
<feature type="region of interest" description="Disordered" evidence="8">
    <location>
        <begin position="1"/>
        <end position="74"/>
    </location>
</feature>
<dbReference type="PROSITE" id="PS51837">
    <property type="entry name" value="LITAF"/>
    <property type="match status" value="1"/>
</dbReference>
<organism evidence="11 12">
    <name type="scientific">Ditylenchus dipsaci</name>
    <dbReference type="NCBI Taxonomy" id="166011"/>
    <lineage>
        <taxon>Eukaryota</taxon>
        <taxon>Metazoa</taxon>
        <taxon>Ecdysozoa</taxon>
        <taxon>Nematoda</taxon>
        <taxon>Chromadorea</taxon>
        <taxon>Rhabditida</taxon>
        <taxon>Tylenchina</taxon>
        <taxon>Tylenchomorpha</taxon>
        <taxon>Sphaerularioidea</taxon>
        <taxon>Anguinidae</taxon>
        <taxon>Anguininae</taxon>
        <taxon>Ditylenchus</taxon>
    </lineage>
</organism>
<dbReference type="WBParaSite" id="jg17641">
    <property type="protein sequence ID" value="jg17641"/>
    <property type="gene ID" value="jg17641"/>
</dbReference>
<dbReference type="GO" id="GO:0031902">
    <property type="term" value="C:late endosome membrane"/>
    <property type="evidence" value="ECO:0007669"/>
    <property type="project" value="UniProtKB-SubCell"/>
</dbReference>
<proteinExistence type="inferred from homology"/>
<evidence type="ECO:0000256" key="9">
    <source>
        <dbReference type="SAM" id="Phobius"/>
    </source>
</evidence>
<comment type="subcellular location">
    <subcellularLocation>
        <location evidence="2">Endosome membrane</location>
        <topology evidence="2">Peripheral membrane protein</topology>
    </subcellularLocation>
    <subcellularLocation>
        <location evidence="1">Late endosome membrane</location>
    </subcellularLocation>
    <subcellularLocation>
        <location evidence="3">Lysosome membrane</location>
        <topology evidence="3">Peripheral membrane protein</topology>
        <orientation evidence="3">Cytoplasmic side</orientation>
    </subcellularLocation>
</comment>
<keyword evidence="11" id="KW-1185">Reference proteome</keyword>
<evidence type="ECO:0000256" key="4">
    <source>
        <dbReference type="ARBA" id="ARBA00005975"/>
    </source>
</evidence>
<dbReference type="Pfam" id="PF10601">
    <property type="entry name" value="zf-LITAF-like"/>
    <property type="match status" value="1"/>
</dbReference>
<feature type="compositionally biased region" description="Low complexity" evidence="8">
    <location>
        <begin position="24"/>
        <end position="35"/>
    </location>
</feature>
<sequence>MDGAPPPYEDNSKPSMYPTTNDGAPQYHQQAPYQPNLTNPYPPHYSAPPTAAQHHHHQPGAGVQQPTQHVYVNNTQYGPNPVTVTCPHCHQNTVSKLKFSAGLLAWILFGLLLLFGCWMVVV</sequence>
<evidence type="ECO:0000256" key="8">
    <source>
        <dbReference type="SAM" id="MobiDB-lite"/>
    </source>
</evidence>
<dbReference type="PANTHER" id="PTHR23292:SF6">
    <property type="entry name" value="FI16602P1-RELATED"/>
    <property type="match status" value="1"/>
</dbReference>
<accession>A0A915D9V4</accession>
<keyword evidence="9" id="KW-0812">Transmembrane</keyword>
<keyword evidence="5" id="KW-0479">Metal-binding</keyword>
<evidence type="ECO:0000313" key="12">
    <source>
        <dbReference type="WBParaSite" id="jg17641"/>
    </source>
</evidence>
<evidence type="ECO:0000256" key="2">
    <source>
        <dbReference type="ARBA" id="ARBA00004481"/>
    </source>
</evidence>